<dbReference type="Proteomes" id="UP000887013">
    <property type="component" value="Unassembled WGS sequence"/>
</dbReference>
<evidence type="ECO:0000256" key="4">
    <source>
        <dbReference type="ARBA" id="ARBA00056686"/>
    </source>
</evidence>
<evidence type="ECO:0000256" key="1">
    <source>
        <dbReference type="ARBA" id="ARBA00022614"/>
    </source>
</evidence>
<keyword evidence="1" id="KW-0433">Leucine-rich repeat</keyword>
<feature type="compositionally biased region" description="Acidic residues" evidence="6">
    <location>
        <begin position="149"/>
        <end position="230"/>
    </location>
</feature>
<comment type="function">
    <text evidence="4">Implicated in a number of cellular processes, including proliferation, differentiation, caspase-dependent and caspase-independent apoptosis, suppression of transformation (tumor suppressor), inhibition of protein phosphatase 2A, regulation of mRNA trafficking and stability, and inhibition of acetyltransferases as part of the INHAT (inhibitor of histone acetyltransferases) complex.</text>
</comment>
<proteinExistence type="inferred from homology"/>
<accession>A0A8X6USL8</accession>
<evidence type="ECO:0000256" key="5">
    <source>
        <dbReference type="ARBA" id="ARBA00067860"/>
    </source>
</evidence>
<dbReference type="PROSITE" id="PS51450">
    <property type="entry name" value="LRR"/>
    <property type="match status" value="1"/>
</dbReference>
<evidence type="ECO:0000256" key="3">
    <source>
        <dbReference type="ARBA" id="ARBA00025777"/>
    </source>
</evidence>
<dbReference type="GO" id="GO:0042393">
    <property type="term" value="F:histone binding"/>
    <property type="evidence" value="ECO:0007669"/>
    <property type="project" value="TreeGrafter"/>
</dbReference>
<dbReference type="PANTHER" id="PTHR11375">
    <property type="entry name" value="ACIDIC LEUCINE-RICH NUCLEAR PHOSPHOPROTEIN 32"/>
    <property type="match status" value="1"/>
</dbReference>
<organism evidence="7 8">
    <name type="scientific">Nephila pilipes</name>
    <name type="common">Giant wood spider</name>
    <name type="synonym">Nephila maculata</name>
    <dbReference type="NCBI Taxonomy" id="299642"/>
    <lineage>
        <taxon>Eukaryota</taxon>
        <taxon>Metazoa</taxon>
        <taxon>Ecdysozoa</taxon>
        <taxon>Arthropoda</taxon>
        <taxon>Chelicerata</taxon>
        <taxon>Arachnida</taxon>
        <taxon>Araneae</taxon>
        <taxon>Araneomorphae</taxon>
        <taxon>Entelegynae</taxon>
        <taxon>Araneoidea</taxon>
        <taxon>Nephilidae</taxon>
        <taxon>Nephila</taxon>
    </lineage>
</organism>
<gene>
    <name evidence="7" type="primary">Anp32a</name>
    <name evidence="7" type="ORF">NPIL_259411</name>
</gene>
<reference evidence="7" key="1">
    <citation type="submission" date="2020-08" db="EMBL/GenBank/DDBJ databases">
        <title>Multicomponent nature underlies the extraordinary mechanical properties of spider dragline silk.</title>
        <authorList>
            <person name="Kono N."/>
            <person name="Nakamura H."/>
            <person name="Mori M."/>
            <person name="Yoshida Y."/>
            <person name="Ohtoshi R."/>
            <person name="Malay A.D."/>
            <person name="Moran D.A.P."/>
            <person name="Tomita M."/>
            <person name="Numata K."/>
            <person name="Arakawa K."/>
        </authorList>
    </citation>
    <scope>NUCLEOTIDE SEQUENCE</scope>
</reference>
<dbReference type="EMBL" id="BMAW01085734">
    <property type="protein sequence ID" value="GFU44248.1"/>
    <property type="molecule type" value="Genomic_DNA"/>
</dbReference>
<protein>
    <recommendedName>
        <fullName evidence="5">Acidic leucine-rich nuclear phosphoprotein 32 family member A</fullName>
    </recommendedName>
</protein>
<dbReference type="Pfam" id="PF14580">
    <property type="entry name" value="LRR_9"/>
    <property type="match status" value="1"/>
</dbReference>
<evidence type="ECO:0000313" key="7">
    <source>
        <dbReference type="EMBL" id="GFU44248.1"/>
    </source>
</evidence>
<sequence>MEKRIELEKRGRNPSMIKELNLDNCRSTSIVGLTDEFVNLESLSLINVGLISLKGFPKLPNLKKLELSDNRIGGCLDRLHDSPKLTHLNLSGNRIKDIETLKPLQAFKDLKNLDLFNCEVTSVDNYREEVFGLISSLKYLDGYDRDDKEAEDSEADDDDGNEDDDDENDAHEDGDSDDEDEEEGEDEQDDEEANADEEDEDDLDDDDADEEEDSEGNEFNAEGDDDEEEESPRGQKRKRDGDDGDED</sequence>
<dbReference type="InterPro" id="IPR001611">
    <property type="entry name" value="Leu-rich_rpt"/>
</dbReference>
<comment type="caution">
    <text evidence="7">The sequence shown here is derived from an EMBL/GenBank/DDBJ whole genome shotgun (WGS) entry which is preliminary data.</text>
</comment>
<evidence type="ECO:0000256" key="6">
    <source>
        <dbReference type="SAM" id="MobiDB-lite"/>
    </source>
</evidence>
<comment type="similarity">
    <text evidence="3">Belongs to the ANP32 family.</text>
</comment>
<evidence type="ECO:0000256" key="2">
    <source>
        <dbReference type="ARBA" id="ARBA00022737"/>
    </source>
</evidence>
<dbReference type="InterPro" id="IPR045081">
    <property type="entry name" value="AN32"/>
</dbReference>
<dbReference type="GO" id="GO:0005634">
    <property type="term" value="C:nucleus"/>
    <property type="evidence" value="ECO:0007669"/>
    <property type="project" value="TreeGrafter"/>
</dbReference>
<keyword evidence="2" id="KW-0677">Repeat</keyword>
<dbReference type="FunFam" id="3.80.10.10:FF:000003">
    <property type="entry name" value="Acidic leucine-rich nuclear phosphoprotein 32 family member A"/>
    <property type="match status" value="1"/>
</dbReference>
<evidence type="ECO:0000313" key="8">
    <source>
        <dbReference type="Proteomes" id="UP000887013"/>
    </source>
</evidence>
<name>A0A8X6USL8_NEPPI</name>
<dbReference type="AlphaFoldDB" id="A0A8X6USL8"/>
<dbReference type="SUPFAM" id="SSF52058">
    <property type="entry name" value="L domain-like"/>
    <property type="match status" value="1"/>
</dbReference>
<dbReference type="OrthoDB" id="2160613at2759"/>
<keyword evidence="8" id="KW-1185">Reference proteome</keyword>
<dbReference type="Gene3D" id="3.80.10.10">
    <property type="entry name" value="Ribonuclease Inhibitor"/>
    <property type="match status" value="1"/>
</dbReference>
<feature type="region of interest" description="Disordered" evidence="6">
    <location>
        <begin position="146"/>
        <end position="247"/>
    </location>
</feature>
<dbReference type="PANTHER" id="PTHR11375:SF0">
    <property type="entry name" value="ACIDIC LEUCINE-RICH NUCLEAR PHOSPHOPROTEIN 32 FAMILY MEMBER A"/>
    <property type="match status" value="1"/>
</dbReference>
<dbReference type="InterPro" id="IPR032675">
    <property type="entry name" value="LRR_dom_sf"/>
</dbReference>